<gene>
    <name evidence="7" type="ORF">Ade02nite_59380</name>
</gene>
<feature type="transmembrane region" description="Helical" evidence="5">
    <location>
        <begin position="259"/>
        <end position="275"/>
    </location>
</feature>
<evidence type="ECO:0000259" key="6">
    <source>
        <dbReference type="Pfam" id="PF04932"/>
    </source>
</evidence>
<feature type="domain" description="O-antigen ligase-related" evidence="6">
    <location>
        <begin position="241"/>
        <end position="370"/>
    </location>
</feature>
<feature type="transmembrane region" description="Helical" evidence="5">
    <location>
        <begin position="282"/>
        <end position="299"/>
    </location>
</feature>
<name>A0ABQ3YB88_9ACTN</name>
<sequence length="468" mass="51026">MSTQTLHPLDLEPSLLHPQTYATRRFVRVDAATVLCVMVALLLVIPAWLIVPGMTDIGRPGLVVGLVLWFWWMLARLNPRLVLVGPQPIRWAVLAYGLSLIVSYAVGYLRGLTAMEANGADRAMIFAGAFTGVILMTADGVRNWARLRRLLAVLVTCAAFVGLVAIIQFVTRDDITRYLSFPGLEVKGVVPDFQYRGAAIRVASTTTHYIELSMVMVTVLPFAIHLARYAQTSRMRQVYAFAALLIAGAIPATVSRTGFLALAIVLLCLTPMWTWRYRYNMIVTAGLLVAAAVAAKPSLTSTVFDMFASAEEDSSITARTERYEMVAHYFNQRPWFGRGTGTWIYPMYQYLDNQWLSHAVSNGLVGVAALAALHITAITLAVLALRRATRPADKDICAALVATQLVAVLGSATFDSFAFTTYTCLLAVMVGLCGTVWRFTHPARAVRTAVASGLVDEAALVGGSTVKK</sequence>
<evidence type="ECO:0000256" key="3">
    <source>
        <dbReference type="ARBA" id="ARBA00022989"/>
    </source>
</evidence>
<dbReference type="Proteomes" id="UP000609879">
    <property type="component" value="Unassembled WGS sequence"/>
</dbReference>
<evidence type="ECO:0000313" key="8">
    <source>
        <dbReference type="Proteomes" id="UP000609879"/>
    </source>
</evidence>
<evidence type="ECO:0000256" key="1">
    <source>
        <dbReference type="ARBA" id="ARBA00004141"/>
    </source>
</evidence>
<feature type="transmembrane region" description="Helical" evidence="5">
    <location>
        <begin position="209"/>
        <end position="226"/>
    </location>
</feature>
<feature type="transmembrane region" description="Helical" evidence="5">
    <location>
        <begin position="363"/>
        <end position="384"/>
    </location>
</feature>
<keyword evidence="3 5" id="KW-1133">Transmembrane helix</keyword>
<accession>A0ABQ3YB88</accession>
<dbReference type="EMBL" id="BOMI01000117">
    <property type="protein sequence ID" value="GID77297.1"/>
    <property type="molecule type" value="Genomic_DNA"/>
</dbReference>
<feature type="transmembrane region" description="Helical" evidence="5">
    <location>
        <begin position="57"/>
        <end position="77"/>
    </location>
</feature>
<keyword evidence="4 5" id="KW-0472">Membrane</keyword>
<dbReference type="RefSeq" id="WP_203771127.1">
    <property type="nucleotide sequence ID" value="NZ_BAAABO010000002.1"/>
</dbReference>
<evidence type="ECO:0000256" key="2">
    <source>
        <dbReference type="ARBA" id="ARBA00022692"/>
    </source>
</evidence>
<keyword evidence="8" id="KW-1185">Reference proteome</keyword>
<feature type="transmembrane region" description="Helical" evidence="5">
    <location>
        <begin position="420"/>
        <end position="439"/>
    </location>
</feature>
<dbReference type="InterPro" id="IPR051533">
    <property type="entry name" value="WaaL-like"/>
</dbReference>
<reference evidence="7 8" key="1">
    <citation type="submission" date="2021-01" db="EMBL/GenBank/DDBJ databases">
        <title>Whole genome shotgun sequence of Actinoplanes deccanensis NBRC 13994.</title>
        <authorList>
            <person name="Komaki H."/>
            <person name="Tamura T."/>
        </authorList>
    </citation>
    <scope>NUCLEOTIDE SEQUENCE [LARGE SCALE GENOMIC DNA]</scope>
    <source>
        <strain evidence="7 8">NBRC 13994</strain>
    </source>
</reference>
<feature type="transmembrane region" description="Helical" evidence="5">
    <location>
        <begin position="119"/>
        <end position="138"/>
    </location>
</feature>
<feature type="transmembrane region" description="Helical" evidence="5">
    <location>
        <begin position="31"/>
        <end position="51"/>
    </location>
</feature>
<feature type="transmembrane region" description="Helical" evidence="5">
    <location>
        <begin position="396"/>
        <end position="414"/>
    </location>
</feature>
<evidence type="ECO:0000256" key="4">
    <source>
        <dbReference type="ARBA" id="ARBA00023136"/>
    </source>
</evidence>
<dbReference type="InterPro" id="IPR007016">
    <property type="entry name" value="O-antigen_ligase-rel_domated"/>
</dbReference>
<dbReference type="PANTHER" id="PTHR37422:SF23">
    <property type="entry name" value="TEICHURONIC ACID BIOSYNTHESIS PROTEIN TUAE"/>
    <property type="match status" value="1"/>
</dbReference>
<evidence type="ECO:0000256" key="5">
    <source>
        <dbReference type="SAM" id="Phobius"/>
    </source>
</evidence>
<dbReference type="Pfam" id="PF04932">
    <property type="entry name" value="Wzy_C"/>
    <property type="match status" value="1"/>
</dbReference>
<feature type="transmembrane region" description="Helical" evidence="5">
    <location>
        <begin position="238"/>
        <end position="253"/>
    </location>
</feature>
<comment type="caution">
    <text evidence="7">The sequence shown here is derived from an EMBL/GenBank/DDBJ whole genome shotgun (WGS) entry which is preliminary data.</text>
</comment>
<evidence type="ECO:0000313" key="7">
    <source>
        <dbReference type="EMBL" id="GID77297.1"/>
    </source>
</evidence>
<protein>
    <recommendedName>
        <fullName evidence="6">O-antigen ligase-related domain-containing protein</fullName>
    </recommendedName>
</protein>
<organism evidence="7 8">
    <name type="scientific">Paractinoplanes deccanensis</name>
    <dbReference type="NCBI Taxonomy" id="113561"/>
    <lineage>
        <taxon>Bacteria</taxon>
        <taxon>Bacillati</taxon>
        <taxon>Actinomycetota</taxon>
        <taxon>Actinomycetes</taxon>
        <taxon>Micromonosporales</taxon>
        <taxon>Micromonosporaceae</taxon>
        <taxon>Paractinoplanes</taxon>
    </lineage>
</organism>
<keyword evidence="2 5" id="KW-0812">Transmembrane</keyword>
<dbReference type="PANTHER" id="PTHR37422">
    <property type="entry name" value="TEICHURONIC ACID BIOSYNTHESIS PROTEIN TUAE"/>
    <property type="match status" value="1"/>
</dbReference>
<proteinExistence type="predicted"/>
<comment type="subcellular location">
    <subcellularLocation>
        <location evidence="1">Membrane</location>
        <topology evidence="1">Multi-pass membrane protein</topology>
    </subcellularLocation>
</comment>
<feature type="transmembrane region" description="Helical" evidence="5">
    <location>
        <begin position="150"/>
        <end position="170"/>
    </location>
</feature>
<feature type="transmembrane region" description="Helical" evidence="5">
    <location>
        <begin position="89"/>
        <end position="107"/>
    </location>
</feature>